<evidence type="ECO:0000256" key="1">
    <source>
        <dbReference type="SAM" id="MobiDB-lite"/>
    </source>
</evidence>
<feature type="transmembrane region" description="Helical" evidence="2">
    <location>
        <begin position="77"/>
        <end position="100"/>
    </location>
</feature>
<comment type="caution">
    <text evidence="3">The sequence shown here is derived from an EMBL/GenBank/DDBJ whole genome shotgun (WGS) entry which is preliminary data.</text>
</comment>
<evidence type="ECO:0000313" key="3">
    <source>
        <dbReference type="EMBL" id="ORX71936.1"/>
    </source>
</evidence>
<keyword evidence="2" id="KW-0472">Membrane</keyword>
<dbReference type="EMBL" id="MCFD01000003">
    <property type="protein sequence ID" value="ORX71936.1"/>
    <property type="molecule type" value="Genomic_DNA"/>
</dbReference>
<keyword evidence="2" id="KW-0812">Transmembrane</keyword>
<evidence type="ECO:0000256" key="2">
    <source>
        <dbReference type="SAM" id="Phobius"/>
    </source>
</evidence>
<protein>
    <submittedName>
        <fullName evidence="3">Uncharacterized protein</fullName>
    </submittedName>
</protein>
<organism evidence="3 4">
    <name type="scientific">Linderina pennispora</name>
    <dbReference type="NCBI Taxonomy" id="61395"/>
    <lineage>
        <taxon>Eukaryota</taxon>
        <taxon>Fungi</taxon>
        <taxon>Fungi incertae sedis</taxon>
        <taxon>Zoopagomycota</taxon>
        <taxon>Kickxellomycotina</taxon>
        <taxon>Kickxellomycetes</taxon>
        <taxon>Kickxellales</taxon>
        <taxon>Kickxellaceae</taxon>
        <taxon>Linderina</taxon>
    </lineage>
</organism>
<keyword evidence="2" id="KW-1133">Transmembrane helix</keyword>
<reference evidence="3 4" key="1">
    <citation type="submission" date="2016-07" db="EMBL/GenBank/DDBJ databases">
        <title>Pervasive Adenine N6-methylation of Active Genes in Fungi.</title>
        <authorList>
            <consortium name="DOE Joint Genome Institute"/>
            <person name="Mondo S.J."/>
            <person name="Dannebaum R.O."/>
            <person name="Kuo R.C."/>
            <person name="Labutti K."/>
            <person name="Haridas S."/>
            <person name="Kuo A."/>
            <person name="Salamov A."/>
            <person name="Ahrendt S.R."/>
            <person name="Lipzen A."/>
            <person name="Sullivan W."/>
            <person name="Andreopoulos W.B."/>
            <person name="Clum A."/>
            <person name="Lindquist E."/>
            <person name="Daum C."/>
            <person name="Ramamoorthy G.K."/>
            <person name="Gryganskyi A."/>
            <person name="Culley D."/>
            <person name="Magnuson J.K."/>
            <person name="James T.Y."/>
            <person name="O'Malley M.A."/>
            <person name="Stajich J.E."/>
            <person name="Spatafora J.W."/>
            <person name="Visel A."/>
            <person name="Grigoriev I.V."/>
        </authorList>
    </citation>
    <scope>NUCLEOTIDE SEQUENCE [LARGE SCALE GENOMIC DNA]</scope>
    <source>
        <strain evidence="3 4">ATCC 12442</strain>
    </source>
</reference>
<sequence length="106" mass="11668">MQIVTNTISLASAGRTLGILRTTLGALPLPRADWPGRSRGKSRKTTTRLAPYPPLTRKTHIKTGSKQREASDPSSSLLFFSTKTFFFLITRTLFLLAASFNRDIAG</sequence>
<accession>A0A1Y1WFB6</accession>
<gene>
    <name evidence="3" type="ORF">DL89DRAFT_104388</name>
</gene>
<proteinExistence type="predicted"/>
<dbReference type="RefSeq" id="XP_040745360.1">
    <property type="nucleotide sequence ID" value="XM_040883031.1"/>
</dbReference>
<keyword evidence="4" id="KW-1185">Reference proteome</keyword>
<dbReference type="Proteomes" id="UP000193922">
    <property type="component" value="Unassembled WGS sequence"/>
</dbReference>
<dbReference type="AlphaFoldDB" id="A0A1Y1WFB6"/>
<feature type="region of interest" description="Disordered" evidence="1">
    <location>
        <begin position="31"/>
        <end position="74"/>
    </location>
</feature>
<name>A0A1Y1WFB6_9FUNG</name>
<evidence type="ECO:0000313" key="4">
    <source>
        <dbReference type="Proteomes" id="UP000193922"/>
    </source>
</evidence>
<dbReference type="GeneID" id="63799679"/>